<feature type="coiled-coil region" evidence="1">
    <location>
        <begin position="25"/>
        <end position="59"/>
    </location>
</feature>
<proteinExistence type="predicted"/>
<evidence type="ECO:0000256" key="1">
    <source>
        <dbReference type="SAM" id="Coils"/>
    </source>
</evidence>
<keyword evidence="1" id="KW-0175">Coiled coil</keyword>
<dbReference type="Proteomes" id="UP001234581">
    <property type="component" value="Unassembled WGS sequence"/>
</dbReference>
<dbReference type="RefSeq" id="XP_058340260.1">
    <property type="nucleotide sequence ID" value="XM_058489034.1"/>
</dbReference>
<dbReference type="EMBL" id="JARTCD010000050">
    <property type="protein sequence ID" value="KAJ8655347.1"/>
    <property type="molecule type" value="Genomic_DNA"/>
</dbReference>
<sequence>MTHKTTFATFAIHPDATPEEYLARMAEIQAKRDRLIEELVRLERRMDRQLAEKKQIDQHIRDFDVGYKKVVSEEHFRRYREIADRGDEAALIKFFEDSIRAREARMSRRQAHQ</sequence>
<gene>
    <name evidence="2" type="ORF">O0I10_009036</name>
</gene>
<accession>A0AAD7UXL4</accession>
<keyword evidence="3" id="KW-1185">Reference proteome</keyword>
<comment type="caution">
    <text evidence="2">The sequence shown here is derived from an EMBL/GenBank/DDBJ whole genome shotgun (WGS) entry which is preliminary data.</text>
</comment>
<reference evidence="2 3" key="1">
    <citation type="submission" date="2023-03" db="EMBL/GenBank/DDBJ databases">
        <title>Genome sequence of Lichtheimia ornata CBS 291.66.</title>
        <authorList>
            <person name="Mohabir J.T."/>
            <person name="Shea T.P."/>
            <person name="Kurbessoian T."/>
            <person name="Berby B."/>
            <person name="Fontaine J."/>
            <person name="Livny J."/>
            <person name="Gnirke A."/>
            <person name="Stajich J.E."/>
            <person name="Cuomo C.A."/>
        </authorList>
    </citation>
    <scope>NUCLEOTIDE SEQUENCE [LARGE SCALE GENOMIC DNA]</scope>
    <source>
        <strain evidence="2">CBS 291.66</strain>
    </source>
</reference>
<dbReference type="GeneID" id="83216443"/>
<protein>
    <submittedName>
        <fullName evidence="2">Uncharacterized protein</fullName>
    </submittedName>
</protein>
<name>A0AAD7UXL4_9FUNG</name>
<dbReference type="AlphaFoldDB" id="A0AAD7UXL4"/>
<evidence type="ECO:0000313" key="3">
    <source>
        <dbReference type="Proteomes" id="UP001234581"/>
    </source>
</evidence>
<evidence type="ECO:0000313" key="2">
    <source>
        <dbReference type="EMBL" id="KAJ8655347.1"/>
    </source>
</evidence>
<organism evidence="2 3">
    <name type="scientific">Lichtheimia ornata</name>
    <dbReference type="NCBI Taxonomy" id="688661"/>
    <lineage>
        <taxon>Eukaryota</taxon>
        <taxon>Fungi</taxon>
        <taxon>Fungi incertae sedis</taxon>
        <taxon>Mucoromycota</taxon>
        <taxon>Mucoromycotina</taxon>
        <taxon>Mucoromycetes</taxon>
        <taxon>Mucorales</taxon>
        <taxon>Lichtheimiaceae</taxon>
        <taxon>Lichtheimia</taxon>
    </lineage>
</organism>